<dbReference type="EMBL" id="QMQV01000019">
    <property type="protein sequence ID" value="RLE49894.1"/>
    <property type="molecule type" value="Genomic_DNA"/>
</dbReference>
<dbReference type="Proteomes" id="UP000278475">
    <property type="component" value="Unassembled WGS sequence"/>
</dbReference>
<evidence type="ECO:0000313" key="5">
    <source>
        <dbReference type="Proteomes" id="UP000272051"/>
    </source>
</evidence>
<dbReference type="EMBL" id="QMQX01000010">
    <property type="protein sequence ID" value="RLE53464.1"/>
    <property type="molecule type" value="Genomic_DNA"/>
</dbReference>
<name>A0A497ER91_9CREN</name>
<proteinExistence type="inferred from homology"/>
<evidence type="ECO:0000256" key="1">
    <source>
        <dbReference type="ARBA" id="ARBA00010751"/>
    </source>
</evidence>
<evidence type="ECO:0000313" key="6">
    <source>
        <dbReference type="Proteomes" id="UP000278475"/>
    </source>
</evidence>
<dbReference type="Proteomes" id="UP000272051">
    <property type="component" value="Unassembled WGS sequence"/>
</dbReference>
<evidence type="ECO:0000313" key="3">
    <source>
        <dbReference type="EMBL" id="RLE49894.1"/>
    </source>
</evidence>
<dbReference type="PANTHER" id="PTHR34068">
    <property type="entry name" value="UPF0145 PROTEIN YBJQ"/>
    <property type="match status" value="1"/>
</dbReference>
<dbReference type="InterPro" id="IPR002765">
    <property type="entry name" value="UPF0145_YbjQ-like"/>
</dbReference>
<organism evidence="3 6">
    <name type="scientific">Thermoproteota archaeon</name>
    <dbReference type="NCBI Taxonomy" id="2056631"/>
    <lineage>
        <taxon>Archaea</taxon>
        <taxon>Thermoproteota</taxon>
    </lineage>
</organism>
<protein>
    <recommendedName>
        <fullName evidence="2">UPF0145 protein DRJ31_03340</fullName>
    </recommendedName>
</protein>
<dbReference type="InterPro" id="IPR035439">
    <property type="entry name" value="UPF0145_dom_sf"/>
</dbReference>
<evidence type="ECO:0000256" key="2">
    <source>
        <dbReference type="HAMAP-Rule" id="MF_00338"/>
    </source>
</evidence>
<reference evidence="5 6" key="1">
    <citation type="submission" date="2018-06" db="EMBL/GenBank/DDBJ databases">
        <title>Extensive metabolic versatility and redundancy in microbially diverse, dynamic hydrothermal sediments.</title>
        <authorList>
            <person name="Dombrowski N."/>
            <person name="Teske A."/>
            <person name="Baker B.J."/>
        </authorList>
    </citation>
    <scope>NUCLEOTIDE SEQUENCE [LARGE SCALE GENOMIC DNA]</scope>
    <source>
        <strain evidence="4">B34_G17</strain>
        <strain evidence="3">B66_G16</strain>
    </source>
</reference>
<dbReference type="AlphaFoldDB" id="A0A497ER91"/>
<evidence type="ECO:0000313" key="4">
    <source>
        <dbReference type="EMBL" id="RLE53464.1"/>
    </source>
</evidence>
<comment type="similarity">
    <text evidence="1 2">Belongs to the UPF0145 family.</text>
</comment>
<comment type="caution">
    <text evidence="3">The sequence shown here is derived from an EMBL/GenBank/DDBJ whole genome shotgun (WGS) entry which is preliminary data.</text>
</comment>
<dbReference type="Pfam" id="PF01906">
    <property type="entry name" value="YbjQ_1"/>
    <property type="match status" value="1"/>
</dbReference>
<sequence>MLIVTTEKVPGYEISKVLGIVYAPVAMARWFGADIMAGIKDIFGGRVGQYEKLMSEALKEAFERLSKQAEEMGADAVIGVRIFSPEIGGTRNIGEVVVYGTAVKLST</sequence>
<dbReference type="HAMAP" id="MF_00338">
    <property type="entry name" value="UPF0145"/>
    <property type="match status" value="1"/>
</dbReference>
<accession>A0A497ER91</accession>
<dbReference type="Gene3D" id="3.30.110.70">
    <property type="entry name" value="Hypothetical protein apc22750. Chain B"/>
    <property type="match status" value="1"/>
</dbReference>
<dbReference type="SUPFAM" id="SSF117782">
    <property type="entry name" value="YbjQ-like"/>
    <property type="match status" value="1"/>
</dbReference>
<dbReference type="PANTHER" id="PTHR34068:SF2">
    <property type="entry name" value="UPF0145 PROTEIN SCO3412"/>
    <property type="match status" value="1"/>
</dbReference>
<gene>
    <name evidence="3" type="ORF">DRJ31_03340</name>
    <name evidence="4" type="ORF">DRJ33_01005</name>
</gene>